<gene>
    <name evidence="1" type="ORF">MES4922_260021</name>
</gene>
<evidence type="ECO:0000313" key="2">
    <source>
        <dbReference type="Proteomes" id="UP001152604"/>
    </source>
</evidence>
<dbReference type="Proteomes" id="UP001152604">
    <property type="component" value="Unassembled WGS sequence"/>
</dbReference>
<organism evidence="1 2">
    <name type="scientific">Mesorhizobium ventifaucium</name>
    <dbReference type="NCBI Taxonomy" id="666020"/>
    <lineage>
        <taxon>Bacteria</taxon>
        <taxon>Pseudomonadati</taxon>
        <taxon>Pseudomonadota</taxon>
        <taxon>Alphaproteobacteria</taxon>
        <taxon>Hyphomicrobiales</taxon>
        <taxon>Phyllobacteriaceae</taxon>
        <taxon>Mesorhizobium</taxon>
    </lineage>
</organism>
<sequence length="183" mass="20012">MPPIPTVTCYARRIGDKPSRPSPSSNVVKFCFSRAREVLSSQGAFALKRGGVDSRCSDDSVFYYAGEDGSVAVTMPFGRGNFTTCFRSRFTSARLRHRDQVYEGEREPIVTSATCEAAQALLASQAPLRRSQSNVTQPHLLTGLLFDEAGEKLRSGSCQQKGVRYESSEPNFVITPMTASSGR</sequence>
<proteinExistence type="predicted"/>
<comment type="caution">
    <text evidence="1">The sequence shown here is derived from an EMBL/GenBank/DDBJ whole genome shotgun (WGS) entry which is preliminary data.</text>
</comment>
<accession>A0ABM9DWS9</accession>
<reference evidence="1" key="1">
    <citation type="submission" date="2022-03" db="EMBL/GenBank/DDBJ databases">
        <authorList>
            <person name="Brunel B."/>
        </authorList>
    </citation>
    <scope>NUCLEOTIDE SEQUENCE</scope>
    <source>
        <strain evidence="1">STM4922sample</strain>
    </source>
</reference>
<evidence type="ECO:0000313" key="1">
    <source>
        <dbReference type="EMBL" id="CAH2400677.1"/>
    </source>
</evidence>
<dbReference type="EMBL" id="CAKXZS010000019">
    <property type="protein sequence ID" value="CAH2400677.1"/>
    <property type="molecule type" value="Genomic_DNA"/>
</dbReference>
<protein>
    <submittedName>
        <fullName evidence="1">Uncharacterized protein</fullName>
    </submittedName>
</protein>
<keyword evidence="2" id="KW-1185">Reference proteome</keyword>
<name>A0ABM9DWS9_9HYPH</name>